<reference evidence="3" key="1">
    <citation type="journal article" date="2023" name="bioRxiv">
        <title>Complete genome of the Medicago anthracnose fungus, Colletotrichum destructivum, reveals a mini-chromosome-like region within a core chromosome.</title>
        <authorList>
            <person name="Lapalu N."/>
            <person name="Simon A."/>
            <person name="Lu A."/>
            <person name="Plaumann P.-L."/>
            <person name="Amselem J."/>
            <person name="Pigne S."/>
            <person name="Auger A."/>
            <person name="Koch C."/>
            <person name="Dallery J.-F."/>
            <person name="O'Connell R.J."/>
        </authorList>
    </citation>
    <scope>NUCLEOTIDE SEQUENCE [LARGE SCALE GENOMIC DNA]</scope>
    <source>
        <strain evidence="3">CBS 520.97</strain>
    </source>
</reference>
<dbReference type="EMBL" id="CP137308">
    <property type="protein sequence ID" value="WQF81073.1"/>
    <property type="molecule type" value="Genomic_DNA"/>
</dbReference>
<evidence type="ECO:0000256" key="1">
    <source>
        <dbReference type="SAM" id="SignalP"/>
    </source>
</evidence>
<sequence>MHISWLVSGVLCATGALAQTSGYCCTSNSQNQVVDHPDQTKACCTGNFDGTECWVANLDWLTTCCRNRGSGMCSF</sequence>
<feature type="chain" id="PRO_5043466722" evidence="1">
    <location>
        <begin position="19"/>
        <end position="75"/>
    </location>
</feature>
<proteinExistence type="predicted"/>
<dbReference type="AlphaFoldDB" id="A0AAX4IDP5"/>
<organism evidence="2 3">
    <name type="scientific">Colletotrichum destructivum</name>
    <dbReference type="NCBI Taxonomy" id="34406"/>
    <lineage>
        <taxon>Eukaryota</taxon>
        <taxon>Fungi</taxon>
        <taxon>Dikarya</taxon>
        <taxon>Ascomycota</taxon>
        <taxon>Pezizomycotina</taxon>
        <taxon>Sordariomycetes</taxon>
        <taxon>Hypocreomycetidae</taxon>
        <taxon>Glomerellales</taxon>
        <taxon>Glomerellaceae</taxon>
        <taxon>Colletotrichum</taxon>
        <taxon>Colletotrichum destructivum species complex</taxon>
    </lineage>
</organism>
<keyword evidence="1" id="KW-0732">Signal</keyword>
<evidence type="ECO:0000313" key="3">
    <source>
        <dbReference type="Proteomes" id="UP001322277"/>
    </source>
</evidence>
<evidence type="ECO:0000313" key="2">
    <source>
        <dbReference type="EMBL" id="WQF81073.1"/>
    </source>
</evidence>
<keyword evidence="3" id="KW-1185">Reference proteome</keyword>
<dbReference type="GeneID" id="87942590"/>
<gene>
    <name evidence="2" type="ORF">CDEST_06087</name>
</gene>
<protein>
    <submittedName>
        <fullName evidence="2">Uncharacterized protein</fullName>
    </submittedName>
</protein>
<dbReference type="RefSeq" id="XP_062778297.1">
    <property type="nucleotide sequence ID" value="XM_062922246.1"/>
</dbReference>
<accession>A0AAX4IDP5</accession>
<dbReference type="Proteomes" id="UP001322277">
    <property type="component" value="Chromosome 4"/>
</dbReference>
<name>A0AAX4IDP5_9PEZI</name>
<feature type="signal peptide" evidence="1">
    <location>
        <begin position="1"/>
        <end position="18"/>
    </location>
</feature>
<dbReference type="KEGG" id="cdet:87942590"/>